<dbReference type="SMART" id="SM00028">
    <property type="entry name" value="TPR"/>
    <property type="match status" value="1"/>
</dbReference>
<dbReference type="PROSITE" id="PS50005">
    <property type="entry name" value="TPR"/>
    <property type="match status" value="1"/>
</dbReference>
<name>A0A8H5D7Z1_9AGAR</name>
<keyword evidence="3" id="KW-1185">Reference proteome</keyword>
<evidence type="ECO:0000256" key="1">
    <source>
        <dbReference type="PROSITE-ProRule" id="PRU00339"/>
    </source>
</evidence>
<dbReference type="OrthoDB" id="1926212at2759"/>
<dbReference type="PROSITE" id="PS50293">
    <property type="entry name" value="TPR_REGION"/>
    <property type="match status" value="1"/>
</dbReference>
<dbReference type="Gene3D" id="1.25.40.10">
    <property type="entry name" value="Tetratricopeptide repeat domain"/>
    <property type="match status" value="1"/>
</dbReference>
<dbReference type="SUPFAM" id="SSF48452">
    <property type="entry name" value="TPR-like"/>
    <property type="match status" value="1"/>
</dbReference>
<dbReference type="EMBL" id="JAACJM010000057">
    <property type="protein sequence ID" value="KAF5355249.1"/>
    <property type="molecule type" value="Genomic_DNA"/>
</dbReference>
<proteinExistence type="predicted"/>
<evidence type="ECO:0000313" key="3">
    <source>
        <dbReference type="Proteomes" id="UP000559256"/>
    </source>
</evidence>
<dbReference type="AlphaFoldDB" id="A0A8H5D7Z1"/>
<dbReference type="InterPro" id="IPR019734">
    <property type="entry name" value="TPR_rpt"/>
</dbReference>
<protein>
    <submittedName>
        <fullName evidence="2">Uncharacterized protein</fullName>
    </submittedName>
</protein>
<gene>
    <name evidence="2" type="ORF">D9758_006028</name>
</gene>
<comment type="caution">
    <text evidence="2">The sequence shown here is derived from an EMBL/GenBank/DDBJ whole genome shotgun (WGS) entry which is preliminary data.</text>
</comment>
<accession>A0A8H5D7Z1</accession>
<dbReference type="Pfam" id="PF00515">
    <property type="entry name" value="TPR_1"/>
    <property type="match status" value="1"/>
</dbReference>
<feature type="repeat" description="TPR" evidence="1">
    <location>
        <begin position="87"/>
        <end position="120"/>
    </location>
</feature>
<dbReference type="InterPro" id="IPR011990">
    <property type="entry name" value="TPR-like_helical_dom_sf"/>
</dbReference>
<sequence length="150" mass="16724">MLTVFRVLARNPASRHFLRSRPSKFLGPAAFNFRRYATSTTPHSSAIDPAEQEALRCLEQGTLLLEGGDVSGAKDMYKRSVEIHRNASALYNLGVTFYHLKDFDQAIAAWKESIELQPSSPDAHTNLASAYVISPLPRPDLALHHLQHVD</sequence>
<reference evidence="2 3" key="1">
    <citation type="journal article" date="2020" name="ISME J.">
        <title>Uncovering the hidden diversity of litter-decomposition mechanisms in mushroom-forming fungi.</title>
        <authorList>
            <person name="Floudas D."/>
            <person name="Bentzer J."/>
            <person name="Ahren D."/>
            <person name="Johansson T."/>
            <person name="Persson P."/>
            <person name="Tunlid A."/>
        </authorList>
    </citation>
    <scope>NUCLEOTIDE SEQUENCE [LARGE SCALE GENOMIC DNA]</scope>
    <source>
        <strain evidence="2 3">CBS 291.85</strain>
    </source>
</reference>
<evidence type="ECO:0000313" key="2">
    <source>
        <dbReference type="EMBL" id="KAF5355249.1"/>
    </source>
</evidence>
<dbReference type="Proteomes" id="UP000559256">
    <property type="component" value="Unassembled WGS sequence"/>
</dbReference>
<keyword evidence="1" id="KW-0802">TPR repeat</keyword>
<organism evidence="2 3">
    <name type="scientific">Tetrapyrgos nigripes</name>
    <dbReference type="NCBI Taxonomy" id="182062"/>
    <lineage>
        <taxon>Eukaryota</taxon>
        <taxon>Fungi</taxon>
        <taxon>Dikarya</taxon>
        <taxon>Basidiomycota</taxon>
        <taxon>Agaricomycotina</taxon>
        <taxon>Agaricomycetes</taxon>
        <taxon>Agaricomycetidae</taxon>
        <taxon>Agaricales</taxon>
        <taxon>Marasmiineae</taxon>
        <taxon>Marasmiaceae</taxon>
        <taxon>Tetrapyrgos</taxon>
    </lineage>
</organism>